<feature type="signal peptide" evidence="3">
    <location>
        <begin position="1"/>
        <end position="25"/>
    </location>
</feature>
<name>A0A4S2MMR9_9PEZI</name>
<dbReference type="Proteomes" id="UP000298138">
    <property type="component" value="Unassembled WGS sequence"/>
</dbReference>
<feature type="chain" id="PRO_5020188090" description="Mid2 domain-containing protein" evidence="3">
    <location>
        <begin position="26"/>
        <end position="283"/>
    </location>
</feature>
<keyword evidence="2" id="KW-0472">Membrane</keyword>
<keyword evidence="2" id="KW-1133">Transmembrane helix</keyword>
<dbReference type="AlphaFoldDB" id="A0A4S2MMR9"/>
<feature type="region of interest" description="Disordered" evidence="1">
    <location>
        <begin position="184"/>
        <end position="205"/>
    </location>
</feature>
<evidence type="ECO:0000313" key="5">
    <source>
        <dbReference type="Proteomes" id="UP000298138"/>
    </source>
</evidence>
<feature type="transmembrane region" description="Helical" evidence="2">
    <location>
        <begin position="230"/>
        <end position="256"/>
    </location>
</feature>
<evidence type="ECO:0000256" key="3">
    <source>
        <dbReference type="SAM" id="SignalP"/>
    </source>
</evidence>
<proteinExistence type="predicted"/>
<reference evidence="4 5" key="1">
    <citation type="submission" date="2019-04" db="EMBL/GenBank/DDBJ databases">
        <title>Comparative genomics and transcriptomics to analyze fruiting body development in filamentous ascomycetes.</title>
        <authorList>
            <consortium name="DOE Joint Genome Institute"/>
            <person name="Lutkenhaus R."/>
            <person name="Traeger S."/>
            <person name="Breuer J."/>
            <person name="Kuo A."/>
            <person name="Lipzen A."/>
            <person name="Pangilinan J."/>
            <person name="Dilworth D."/>
            <person name="Sandor L."/>
            <person name="Poggeler S."/>
            <person name="Barry K."/>
            <person name="Grigoriev I.V."/>
            <person name="Nowrousian M."/>
        </authorList>
    </citation>
    <scope>NUCLEOTIDE SEQUENCE [LARGE SCALE GENOMIC DNA]</scope>
    <source>
        <strain evidence="4 5">CBS 389.68</strain>
    </source>
</reference>
<evidence type="ECO:0000313" key="4">
    <source>
        <dbReference type="EMBL" id="TGZ78416.1"/>
    </source>
</evidence>
<evidence type="ECO:0000256" key="2">
    <source>
        <dbReference type="SAM" id="Phobius"/>
    </source>
</evidence>
<keyword evidence="3" id="KW-0732">Signal</keyword>
<organism evidence="4 5">
    <name type="scientific">Ascodesmis nigricans</name>
    <dbReference type="NCBI Taxonomy" id="341454"/>
    <lineage>
        <taxon>Eukaryota</taxon>
        <taxon>Fungi</taxon>
        <taxon>Dikarya</taxon>
        <taxon>Ascomycota</taxon>
        <taxon>Pezizomycotina</taxon>
        <taxon>Pezizomycetes</taxon>
        <taxon>Pezizales</taxon>
        <taxon>Ascodesmidaceae</taxon>
        <taxon>Ascodesmis</taxon>
    </lineage>
</organism>
<accession>A0A4S2MMR9</accession>
<feature type="compositionally biased region" description="Low complexity" evidence="1">
    <location>
        <begin position="184"/>
        <end position="193"/>
    </location>
</feature>
<dbReference type="EMBL" id="ML220142">
    <property type="protein sequence ID" value="TGZ78416.1"/>
    <property type="molecule type" value="Genomic_DNA"/>
</dbReference>
<sequence length="283" mass="30724">MILRSRTRRWIVIAMMGVFFASTAAAFPSSDDDTFLDDTSHSDTTFANLKLNLNLNLDLNLPIPSLFHRNLPILLRRQYNISCNSTQKICQGFCINTDKTCCEAFNNPGIACRGGYHCFVKPNSTSDDPTWGCCRDGTVCAGDGPTVYGLSTPGMPAATPTTPTTGRVKTVTVTAAVRTITINAATRSSDTTPTPDPNSGEEDAEIAVEPASELASVDPGKKKTALTVPIGIVMAIVAACVIGLGVLISLTWFLFFRDRDGEIKERRKVLKQLRMEGRVCRRV</sequence>
<keyword evidence="5" id="KW-1185">Reference proteome</keyword>
<dbReference type="InParanoid" id="A0A4S2MMR9"/>
<keyword evidence="2" id="KW-0812">Transmembrane</keyword>
<gene>
    <name evidence="4" type="ORF">EX30DRAFT_160842</name>
</gene>
<protein>
    <recommendedName>
        <fullName evidence="6">Mid2 domain-containing protein</fullName>
    </recommendedName>
</protein>
<evidence type="ECO:0008006" key="6">
    <source>
        <dbReference type="Google" id="ProtNLM"/>
    </source>
</evidence>
<evidence type="ECO:0000256" key="1">
    <source>
        <dbReference type="SAM" id="MobiDB-lite"/>
    </source>
</evidence>